<dbReference type="PANTHER" id="PTHR38111:SF2">
    <property type="entry name" value="FINGER DOMAIN PROTEIN, PUTATIVE (AFU_ORTHOLOGUE AFUA_1G01560)-RELATED"/>
    <property type="match status" value="1"/>
</dbReference>
<organism evidence="1 2">
    <name type="scientific">Trichoderma asperellum (strain ATCC 204424 / CBS 433.97 / NBRC 101777)</name>
    <dbReference type="NCBI Taxonomy" id="1042311"/>
    <lineage>
        <taxon>Eukaryota</taxon>
        <taxon>Fungi</taxon>
        <taxon>Dikarya</taxon>
        <taxon>Ascomycota</taxon>
        <taxon>Pezizomycotina</taxon>
        <taxon>Sordariomycetes</taxon>
        <taxon>Hypocreomycetidae</taxon>
        <taxon>Hypocreales</taxon>
        <taxon>Hypocreaceae</taxon>
        <taxon>Trichoderma</taxon>
    </lineage>
</organism>
<dbReference type="AlphaFoldDB" id="A0A2T3Z3K0"/>
<sequence>MGRYSTSGYCYTCRRRRVKCGKVLKISNSEMGALTRNSYVVDKVKPLCGQCFRSGHYYRGYQPVLRMQHYVAMDQGSARPPGVTLNGLEIPIDQFSTMVAMGRIDERIRSCLHSVYQWAPIWYPMLKTAIELGSPTINRICSLAIIYGCMGKKLKVQTLLAQSQDLYAEALQQTQTLIRQSDKTALAKLVSAVLMMAMYTVRGTGNTHVNGLNQILEYCGPEYFEHEALISTYRSCRVFHLCWGVRHQQRSFLEAPIWSSVPWKRSLNITENTLLNILIRILGLLEDIAEHGDYARFKPEISEYISELYKWRTEWYHAHPTAVWETFDHSTDETTSALSLDETLSKPLEFSSVSLALEIIYYNSALIQLMRLKWSIVSPFIRPTPVRRENMAYICRMAHGANGNGLLLPHQIRFQCQLAIEALRITQYITRELQRSVIDQYIPPSPFGIIYWALVDEPEIQSYVASKLFECPPFTERKVAFEEFKAHFQLPQKIII</sequence>
<dbReference type="PANTHER" id="PTHR38111">
    <property type="entry name" value="ZN(2)-C6 FUNGAL-TYPE DOMAIN-CONTAINING PROTEIN-RELATED"/>
    <property type="match status" value="1"/>
</dbReference>
<dbReference type="Proteomes" id="UP000240493">
    <property type="component" value="Unassembled WGS sequence"/>
</dbReference>
<protein>
    <recommendedName>
        <fullName evidence="3">Zn(2)-C6 fungal-type domain-containing protein</fullName>
    </recommendedName>
</protein>
<evidence type="ECO:0000313" key="2">
    <source>
        <dbReference type="Proteomes" id="UP000240493"/>
    </source>
</evidence>
<keyword evidence="2" id="KW-1185">Reference proteome</keyword>
<reference evidence="1 2" key="1">
    <citation type="submission" date="2016-07" db="EMBL/GenBank/DDBJ databases">
        <title>Multiple horizontal gene transfer events from other fungi enriched the ability of initially mycotrophic Trichoderma (Ascomycota) to feed on dead plant biomass.</title>
        <authorList>
            <consortium name="DOE Joint Genome Institute"/>
            <person name="Aerts A."/>
            <person name="Atanasova L."/>
            <person name="Chenthamara K."/>
            <person name="Zhang J."/>
            <person name="Grujic M."/>
            <person name="Henrissat B."/>
            <person name="Kuo A."/>
            <person name="Salamov A."/>
            <person name="Lipzen A."/>
            <person name="Labutti K."/>
            <person name="Barry K."/>
            <person name="Miao Y."/>
            <person name="Rahimi M.J."/>
            <person name="Shen Q."/>
            <person name="Grigoriev I.V."/>
            <person name="Kubicek C.P."/>
            <person name="Druzhinina I.S."/>
        </authorList>
    </citation>
    <scope>NUCLEOTIDE SEQUENCE [LARGE SCALE GENOMIC DNA]</scope>
    <source>
        <strain evidence="1 2">CBS 433.97</strain>
    </source>
</reference>
<accession>A0A2T3Z3K0</accession>
<dbReference type="InterPro" id="IPR053178">
    <property type="entry name" value="Osmoadaptation_assoc"/>
</dbReference>
<dbReference type="OrthoDB" id="3525185at2759"/>
<proteinExistence type="predicted"/>
<gene>
    <name evidence="1" type="ORF">M441DRAFT_460344</name>
</gene>
<evidence type="ECO:0000313" key="1">
    <source>
        <dbReference type="EMBL" id="PTB39398.1"/>
    </source>
</evidence>
<dbReference type="STRING" id="1042311.A0A2T3Z3K0"/>
<dbReference type="EMBL" id="KZ679264">
    <property type="protein sequence ID" value="PTB39398.1"/>
    <property type="molecule type" value="Genomic_DNA"/>
</dbReference>
<evidence type="ECO:0008006" key="3">
    <source>
        <dbReference type="Google" id="ProtNLM"/>
    </source>
</evidence>
<name>A0A2T3Z3K0_TRIA4</name>